<dbReference type="InterPro" id="IPR050626">
    <property type="entry name" value="Peptidase_M16"/>
</dbReference>
<organism evidence="8">
    <name type="scientific">Fructobacillus tropaeoli</name>
    <dbReference type="NCBI Taxonomy" id="709323"/>
    <lineage>
        <taxon>Bacteria</taxon>
        <taxon>Bacillati</taxon>
        <taxon>Bacillota</taxon>
        <taxon>Bacilli</taxon>
        <taxon>Lactobacillales</taxon>
        <taxon>Lactobacillaceae</taxon>
        <taxon>Fructobacillus</taxon>
    </lineage>
</organism>
<dbReference type="Gene3D" id="3.30.830.10">
    <property type="entry name" value="Metalloenzyme, LuxS/M16 peptidase-like"/>
    <property type="match status" value="2"/>
</dbReference>
<sequence>METNNHEEQPFVFQTKEGLTVNLIKKPGYHQFLAALTARFGSLTTAMRVADNQQVTIPSGTAHFLEHKIFDKKDGDALIRFTELGADANAFTGPNQTTYYFTATSQILENLAWLMNFVQDPYFTEEKVVRERGIIEEEIKLYQDDPAWQLYQGIIGLLYPKSALSQDIAGTKDSLQEITPDLLYQIHAGFYQPQNLVLTVVGDFGINELIAFIKEQQEQISSQTETVLVPKEDLAKQVTFVAQKKQGLSLEKGAYGFRLPSRPEDISGIERVKEILLGELALDLVFGDQTVWFQDAYEKGIFGDDFDYEYSNFGPYQYLTFFADGENQDHVQEYLLKRLAEAPAILAESQTDFTRLQKALAGQTLASQNRPDRLGLDEDLALYGVSLFDKMNIITRFCLDDVVQCGKRLFEGGRLTRLVLEK</sequence>
<dbReference type="PANTHER" id="PTHR43690">
    <property type="entry name" value="NARDILYSIN"/>
    <property type="match status" value="1"/>
</dbReference>
<evidence type="ECO:0000256" key="5">
    <source>
        <dbReference type="ARBA" id="ARBA00023049"/>
    </source>
</evidence>
<dbReference type="AlphaFoldDB" id="A0A3F3GXA1"/>
<dbReference type="GO" id="GO:0008237">
    <property type="term" value="F:metallopeptidase activity"/>
    <property type="evidence" value="ECO:0007669"/>
    <property type="project" value="UniProtKB-KW"/>
</dbReference>
<dbReference type="RefSeq" id="WP_059393311.1">
    <property type="nucleotide sequence ID" value="NZ_BOJU01000002.1"/>
</dbReference>
<evidence type="ECO:0000256" key="4">
    <source>
        <dbReference type="ARBA" id="ARBA00022833"/>
    </source>
</evidence>
<dbReference type="SUPFAM" id="SSF63411">
    <property type="entry name" value="LuxS/MPP-like metallohydrolase"/>
    <property type="match status" value="1"/>
</dbReference>
<evidence type="ECO:0000259" key="7">
    <source>
        <dbReference type="Pfam" id="PF05193"/>
    </source>
</evidence>
<dbReference type="InterPro" id="IPR011249">
    <property type="entry name" value="Metalloenz_LuxS/M16"/>
</dbReference>
<protein>
    <submittedName>
        <fullName evidence="8">Peptidase, M16 family</fullName>
    </submittedName>
</protein>
<dbReference type="Pfam" id="PF00675">
    <property type="entry name" value="Peptidase_M16"/>
    <property type="match status" value="1"/>
</dbReference>
<keyword evidence="3" id="KW-0378">Hydrolase</keyword>
<evidence type="ECO:0000256" key="1">
    <source>
        <dbReference type="ARBA" id="ARBA00007261"/>
    </source>
</evidence>
<dbReference type="STRING" id="709323.GCA_001047135_00367"/>
<evidence type="ECO:0000256" key="2">
    <source>
        <dbReference type="ARBA" id="ARBA00022670"/>
    </source>
</evidence>
<dbReference type="Pfam" id="PF05193">
    <property type="entry name" value="Peptidase_M16_C"/>
    <property type="match status" value="1"/>
</dbReference>
<evidence type="ECO:0000256" key="3">
    <source>
        <dbReference type="ARBA" id="ARBA00022801"/>
    </source>
</evidence>
<dbReference type="NCBIfam" id="NF047421">
    <property type="entry name" value="YfmH_fam"/>
    <property type="match status" value="1"/>
</dbReference>
<dbReference type="InterPro" id="IPR011765">
    <property type="entry name" value="Pept_M16_N"/>
</dbReference>
<dbReference type="InterPro" id="IPR007863">
    <property type="entry name" value="Peptidase_M16_C"/>
</dbReference>
<dbReference type="PANTHER" id="PTHR43690:SF17">
    <property type="entry name" value="PROTEIN YHJJ"/>
    <property type="match status" value="1"/>
</dbReference>
<gene>
    <name evidence="8" type="ORF">FTRO_0013680</name>
</gene>
<evidence type="ECO:0000313" key="8">
    <source>
        <dbReference type="EMBL" id="GAP03821.1"/>
    </source>
</evidence>
<evidence type="ECO:0000259" key="6">
    <source>
        <dbReference type="Pfam" id="PF00675"/>
    </source>
</evidence>
<accession>A0A3F3GXA1</accession>
<comment type="similarity">
    <text evidence="1">Belongs to the peptidase M16 family.</text>
</comment>
<proteinExistence type="inferred from homology"/>
<reference evidence="8" key="1">
    <citation type="journal article" date="2015" name="BMC Genomics">
        <title>Comparative genomics of Fructobacillus spp. and Leuconostoc spp. reveals niche-specific evolution of Fructobacillus spp.</title>
        <authorList>
            <person name="Endo A."/>
            <person name="Tanizawa Y."/>
            <person name="Tanaka N."/>
            <person name="Maeno S."/>
            <person name="Kumar H."/>
            <person name="Shiwa Y."/>
            <person name="Okada S."/>
            <person name="Yoshikawa H."/>
            <person name="Dicks L."/>
            <person name="Nakagawa J."/>
            <person name="Arita M."/>
        </authorList>
    </citation>
    <scope>NUCLEOTIDE SEQUENCE [LARGE SCALE GENOMIC DNA]</scope>
    <source>
        <strain evidence="8">F214-1</strain>
    </source>
</reference>
<keyword evidence="2" id="KW-0645">Protease</keyword>
<keyword evidence="5" id="KW-0482">Metalloprotease</keyword>
<feature type="domain" description="Peptidase M16 N-terminal" evidence="6">
    <location>
        <begin position="59"/>
        <end position="147"/>
    </location>
</feature>
<dbReference type="EMBL" id="DF968078">
    <property type="protein sequence ID" value="GAP03821.1"/>
    <property type="molecule type" value="Genomic_DNA"/>
</dbReference>
<keyword evidence="4" id="KW-0862">Zinc</keyword>
<dbReference type="GO" id="GO:0046872">
    <property type="term" value="F:metal ion binding"/>
    <property type="evidence" value="ECO:0007669"/>
    <property type="project" value="InterPro"/>
</dbReference>
<dbReference type="Proteomes" id="UP000064514">
    <property type="component" value="Unassembled WGS sequence"/>
</dbReference>
<feature type="domain" description="Peptidase M16 C-terminal" evidence="7">
    <location>
        <begin position="178"/>
        <end position="341"/>
    </location>
</feature>
<dbReference type="GO" id="GO:0006508">
    <property type="term" value="P:proteolysis"/>
    <property type="evidence" value="ECO:0007669"/>
    <property type="project" value="UniProtKB-KW"/>
</dbReference>
<name>A0A3F3GXA1_9LACO</name>